<evidence type="ECO:0000313" key="2">
    <source>
        <dbReference type="EMBL" id="CAA0083919.1"/>
    </source>
</evidence>
<accession>A0A5S9MTG2</accession>
<dbReference type="OrthoDB" id="5725929at2"/>
<dbReference type="Proteomes" id="UP000434580">
    <property type="component" value="Unassembled WGS sequence"/>
</dbReference>
<dbReference type="AlphaFoldDB" id="A0A5S9MTG2"/>
<feature type="region of interest" description="Disordered" evidence="1">
    <location>
        <begin position="148"/>
        <end position="169"/>
    </location>
</feature>
<protein>
    <recommendedName>
        <fullName evidence="4">Replicative helicase inhibitor G39P N-terminal domain-containing protein</fullName>
    </recommendedName>
</protein>
<dbReference type="EMBL" id="CACSII010000001">
    <property type="protein sequence ID" value="CAA0083919.1"/>
    <property type="molecule type" value="Genomic_DNA"/>
</dbReference>
<reference evidence="2 3" key="1">
    <citation type="submission" date="2019-11" db="EMBL/GenBank/DDBJ databases">
        <authorList>
            <person name="Holert J."/>
        </authorList>
    </citation>
    <scope>NUCLEOTIDE SEQUENCE [LARGE SCALE GENOMIC DNA]</scope>
    <source>
        <strain evidence="2">BC5_2</strain>
    </source>
</reference>
<organism evidence="2 3">
    <name type="scientific">BD1-7 clade bacterium</name>
    <dbReference type="NCBI Taxonomy" id="2029982"/>
    <lineage>
        <taxon>Bacteria</taxon>
        <taxon>Pseudomonadati</taxon>
        <taxon>Pseudomonadota</taxon>
        <taxon>Gammaproteobacteria</taxon>
        <taxon>Cellvibrionales</taxon>
        <taxon>Spongiibacteraceae</taxon>
        <taxon>BD1-7 clade</taxon>
    </lineage>
</organism>
<evidence type="ECO:0008006" key="4">
    <source>
        <dbReference type="Google" id="ProtNLM"/>
    </source>
</evidence>
<dbReference type="GO" id="GO:0006270">
    <property type="term" value="P:DNA replication initiation"/>
    <property type="evidence" value="ECO:0007669"/>
    <property type="project" value="InterPro"/>
</dbReference>
<evidence type="ECO:0000256" key="1">
    <source>
        <dbReference type="SAM" id="MobiDB-lite"/>
    </source>
</evidence>
<name>A0A5S9MTG2_9GAMM</name>
<dbReference type="Pfam" id="PF06992">
    <property type="entry name" value="Phage_lambda_P"/>
    <property type="match status" value="1"/>
</dbReference>
<evidence type="ECO:0000313" key="3">
    <source>
        <dbReference type="Proteomes" id="UP000434580"/>
    </source>
</evidence>
<proteinExistence type="predicted"/>
<gene>
    <name evidence="2" type="ORF">DPBNPPHM_00652</name>
</gene>
<dbReference type="InterPro" id="IPR009731">
    <property type="entry name" value="P-like"/>
</dbReference>
<sequence>MIDAINRVFAEFELVYHNQYTKAFPTLEKLQYAKKLWFSNLRQYRPDQIIHAAHQAIRESEYLPTIRGLLKYCDSELDMYGLPEAHAAYIEACKAPSPKAGWHWSHAAVYYAGKATGWFTLANQTEFKAFPLFETHYQQLCTRVRRGETLPQPKHEALPKPEEHHMSRDDQLDQMHNIMDQLKD</sequence>